<evidence type="ECO:0000256" key="1">
    <source>
        <dbReference type="ARBA" id="ARBA00006068"/>
    </source>
</evidence>
<gene>
    <name evidence="5" type="ORF">GCM10009727_38150</name>
</gene>
<dbReference type="Proteomes" id="UP001501020">
    <property type="component" value="Unassembled WGS sequence"/>
</dbReference>
<dbReference type="PANTHER" id="PTHR33392">
    <property type="entry name" value="POLYISOPRENYL-TEICHOIC ACID--PEPTIDOGLYCAN TEICHOIC ACID TRANSFERASE TAGU"/>
    <property type="match status" value="1"/>
</dbReference>
<comment type="similarity">
    <text evidence="1">Belongs to the LytR/CpsA/Psr (LCP) family.</text>
</comment>
<accession>A0ABN2ZE51</accession>
<name>A0ABN2ZE51_9ACTN</name>
<dbReference type="NCBIfam" id="TIGR00350">
    <property type="entry name" value="lytR_cpsA_psr"/>
    <property type="match status" value="1"/>
</dbReference>
<evidence type="ECO:0000313" key="5">
    <source>
        <dbReference type="EMBL" id="GAA2140871.1"/>
    </source>
</evidence>
<dbReference type="Gene3D" id="3.40.630.190">
    <property type="entry name" value="LCP protein"/>
    <property type="match status" value="1"/>
</dbReference>
<dbReference type="InterPro" id="IPR004474">
    <property type="entry name" value="LytR_CpsA_psr"/>
</dbReference>
<feature type="compositionally biased region" description="Basic and acidic residues" evidence="2">
    <location>
        <begin position="15"/>
        <end position="37"/>
    </location>
</feature>
<keyword evidence="3" id="KW-0812">Transmembrane</keyword>
<reference evidence="5 6" key="1">
    <citation type="journal article" date="2019" name="Int. J. Syst. Evol. Microbiol.">
        <title>The Global Catalogue of Microorganisms (GCM) 10K type strain sequencing project: providing services to taxonomists for standard genome sequencing and annotation.</title>
        <authorList>
            <consortium name="The Broad Institute Genomics Platform"/>
            <consortium name="The Broad Institute Genome Sequencing Center for Infectious Disease"/>
            <person name="Wu L."/>
            <person name="Ma J."/>
        </authorList>
    </citation>
    <scope>NUCLEOTIDE SEQUENCE [LARGE SCALE GENOMIC DNA]</scope>
    <source>
        <strain evidence="5 6">JCM 13850</strain>
    </source>
</reference>
<keyword evidence="3" id="KW-1133">Transmembrane helix</keyword>
<keyword evidence="3" id="KW-0472">Membrane</keyword>
<feature type="region of interest" description="Disordered" evidence="2">
    <location>
        <begin position="1"/>
        <end position="77"/>
    </location>
</feature>
<keyword evidence="6" id="KW-1185">Reference proteome</keyword>
<comment type="caution">
    <text evidence="5">The sequence shown here is derived from an EMBL/GenBank/DDBJ whole genome shotgun (WGS) entry which is preliminary data.</text>
</comment>
<evidence type="ECO:0000259" key="4">
    <source>
        <dbReference type="Pfam" id="PF03816"/>
    </source>
</evidence>
<dbReference type="EMBL" id="BAAAMR010000031">
    <property type="protein sequence ID" value="GAA2140871.1"/>
    <property type="molecule type" value="Genomic_DNA"/>
</dbReference>
<evidence type="ECO:0000313" key="6">
    <source>
        <dbReference type="Proteomes" id="UP001501020"/>
    </source>
</evidence>
<organism evidence="5 6">
    <name type="scientific">Actinomadura napierensis</name>
    <dbReference type="NCBI Taxonomy" id="267854"/>
    <lineage>
        <taxon>Bacteria</taxon>
        <taxon>Bacillati</taxon>
        <taxon>Actinomycetota</taxon>
        <taxon>Actinomycetes</taxon>
        <taxon>Streptosporangiales</taxon>
        <taxon>Thermomonosporaceae</taxon>
        <taxon>Actinomadura</taxon>
    </lineage>
</organism>
<dbReference type="Pfam" id="PF03816">
    <property type="entry name" value="LytR_cpsA_psr"/>
    <property type="match status" value="1"/>
</dbReference>
<feature type="transmembrane region" description="Helical" evidence="3">
    <location>
        <begin position="85"/>
        <end position="104"/>
    </location>
</feature>
<dbReference type="PANTHER" id="PTHR33392:SF6">
    <property type="entry name" value="POLYISOPRENYL-TEICHOIC ACID--PEPTIDOGLYCAN TEICHOIC ACID TRANSFERASE TAGU"/>
    <property type="match status" value="1"/>
</dbReference>
<feature type="domain" description="Cell envelope-related transcriptional attenuator" evidence="4">
    <location>
        <begin position="157"/>
        <end position="298"/>
    </location>
</feature>
<protein>
    <recommendedName>
        <fullName evidence="4">Cell envelope-related transcriptional attenuator domain-containing protein</fullName>
    </recommendedName>
</protein>
<proteinExistence type="inferred from homology"/>
<sequence>MSKVYGMTDGWPEGWARRKDDGVARDRQHSVRAEHPHGAYGREAYGDPYGDPYSGDQLAGGRVYPDGPAGGPPARRRRRRRWPRILGVLAVVLVLLVVGGYFYLDSRLERESVLVDYAGRVADTPGTNWLIVGSDSRKGLDKSAQKKLHTGYAPGRRTDSMMLLHYGAGGTSLVSLPRDSYVPIQGHGSNKLNAAFAFGGPKLLAQTVEKATGVHIDHYAEIGFNGFVGVVDAVGGVNICVKEDLKDPKAGIDLKAGCQNLKGSDALGYVRSRHYARADLERVEHQRQFFGALMKKASSPATLFNPFRSVPLALHSTSNFLVDDGDHLYDLVRMMWAMRGVSNGGVTTTVPVGGTGSSPSAGSYITWDRTKASELFGALKQGRPIPSDLVQK</sequence>
<evidence type="ECO:0000256" key="2">
    <source>
        <dbReference type="SAM" id="MobiDB-lite"/>
    </source>
</evidence>
<evidence type="ECO:0000256" key="3">
    <source>
        <dbReference type="SAM" id="Phobius"/>
    </source>
</evidence>
<dbReference type="InterPro" id="IPR050922">
    <property type="entry name" value="LytR/CpsA/Psr_CW_biosynth"/>
</dbReference>